<reference evidence="1 2" key="1">
    <citation type="submission" date="2016-11" db="EMBL/GenBank/DDBJ databases">
        <title>Genomic analysis of Caldithrix abyssi and proposal of a novel bacterial phylum Caldithrichaeota.</title>
        <authorList>
            <person name="Kublanov I."/>
            <person name="Sigalova O."/>
            <person name="Gavrilov S."/>
            <person name="Lebedinsky A."/>
            <person name="Ivanova N."/>
            <person name="Daum C."/>
            <person name="Reddy T."/>
            <person name="Klenk H.P."/>
            <person name="Goker M."/>
            <person name="Reva O."/>
            <person name="Miroshnichenko M."/>
            <person name="Kyprides N."/>
            <person name="Woyke T."/>
            <person name="Gelfand M."/>
        </authorList>
    </citation>
    <scope>NUCLEOTIDE SEQUENCE [LARGE SCALE GENOMIC DNA]</scope>
    <source>
        <strain evidence="1 2">LF13</strain>
    </source>
</reference>
<name>A0A1J1C9P4_CALAY</name>
<sequence>MARPYNLPLDHALPTVERYALFTDLRGTADVSRDSSGNQSANHSNNLPLADFFFKTECPPKI</sequence>
<gene>
    <name evidence="1" type="ORF">Cabys_2513</name>
</gene>
<dbReference type="EMBL" id="CP018099">
    <property type="protein sequence ID" value="APF19262.1"/>
    <property type="molecule type" value="Genomic_DNA"/>
</dbReference>
<protein>
    <submittedName>
        <fullName evidence="1">Uncharacterized protein</fullName>
    </submittedName>
</protein>
<dbReference type="KEGG" id="caby:Cabys_2513"/>
<organism evidence="1 2">
    <name type="scientific">Caldithrix abyssi DSM 13497</name>
    <dbReference type="NCBI Taxonomy" id="880073"/>
    <lineage>
        <taxon>Bacteria</taxon>
        <taxon>Pseudomonadati</taxon>
        <taxon>Calditrichota</taxon>
        <taxon>Calditrichia</taxon>
        <taxon>Calditrichales</taxon>
        <taxon>Calditrichaceae</taxon>
        <taxon>Caldithrix</taxon>
    </lineage>
</organism>
<dbReference type="AlphaFoldDB" id="A0A1J1C9P4"/>
<evidence type="ECO:0000313" key="2">
    <source>
        <dbReference type="Proteomes" id="UP000183868"/>
    </source>
</evidence>
<proteinExistence type="predicted"/>
<evidence type="ECO:0000313" key="1">
    <source>
        <dbReference type="EMBL" id="APF19262.1"/>
    </source>
</evidence>
<accession>A0A1J1C9P4</accession>
<dbReference type="Proteomes" id="UP000183868">
    <property type="component" value="Chromosome"/>
</dbReference>